<dbReference type="PANTHER" id="PTHR11579:SF0">
    <property type="entry name" value="PROTEIN-L-ISOASPARTATE(D-ASPARTATE) O-METHYLTRANSFERASE"/>
    <property type="match status" value="1"/>
</dbReference>
<evidence type="ECO:0000256" key="6">
    <source>
        <dbReference type="ARBA" id="ARBA00022679"/>
    </source>
</evidence>
<keyword evidence="5 8" id="KW-0489">Methyltransferase</keyword>
<name>A0A1J5QEN7_9ZZZZ</name>
<dbReference type="InterPro" id="IPR029063">
    <property type="entry name" value="SAM-dependent_MTases_sf"/>
</dbReference>
<evidence type="ECO:0000256" key="3">
    <source>
        <dbReference type="ARBA" id="ARBA00011890"/>
    </source>
</evidence>
<dbReference type="GO" id="GO:0004719">
    <property type="term" value="F:protein-L-isoaspartate (D-aspartate) O-methyltransferase activity"/>
    <property type="evidence" value="ECO:0007669"/>
    <property type="project" value="UniProtKB-EC"/>
</dbReference>
<reference evidence="8" key="1">
    <citation type="submission" date="2016-10" db="EMBL/GenBank/DDBJ databases">
        <title>Sequence of Gallionella enrichment culture.</title>
        <authorList>
            <person name="Poehlein A."/>
            <person name="Muehling M."/>
            <person name="Daniel R."/>
        </authorList>
    </citation>
    <scope>NUCLEOTIDE SEQUENCE</scope>
</reference>
<dbReference type="Gene3D" id="3.40.50.150">
    <property type="entry name" value="Vaccinia Virus protein VP39"/>
    <property type="match status" value="1"/>
</dbReference>
<evidence type="ECO:0000256" key="7">
    <source>
        <dbReference type="ARBA" id="ARBA00022691"/>
    </source>
</evidence>
<keyword evidence="6 8" id="KW-0808">Transferase</keyword>
<dbReference type="SUPFAM" id="SSF53335">
    <property type="entry name" value="S-adenosyl-L-methionine-dependent methyltransferases"/>
    <property type="match status" value="1"/>
</dbReference>
<evidence type="ECO:0000256" key="4">
    <source>
        <dbReference type="ARBA" id="ARBA00022490"/>
    </source>
</evidence>
<dbReference type="PANTHER" id="PTHR11579">
    <property type="entry name" value="PROTEIN-L-ISOASPARTATE O-METHYLTRANSFERASE"/>
    <property type="match status" value="1"/>
</dbReference>
<comment type="similarity">
    <text evidence="2">Belongs to the methyltransferase superfamily. L-isoaspartyl/D-aspartyl protein methyltransferase family.</text>
</comment>
<proteinExistence type="inferred from homology"/>
<keyword evidence="7" id="KW-0949">S-adenosyl-L-methionine</keyword>
<dbReference type="Pfam" id="PF01135">
    <property type="entry name" value="PCMT"/>
    <property type="match status" value="1"/>
</dbReference>
<protein>
    <recommendedName>
        <fullName evidence="3">protein-L-isoaspartate(D-aspartate) O-methyltransferase</fullName>
        <ecNumber evidence="3">2.1.1.77</ecNumber>
    </recommendedName>
</protein>
<dbReference type="CDD" id="cd02440">
    <property type="entry name" value="AdoMet_MTases"/>
    <property type="match status" value="1"/>
</dbReference>
<gene>
    <name evidence="8" type="primary">pcm_22</name>
    <name evidence="8" type="ORF">GALL_365710</name>
</gene>
<comment type="subcellular location">
    <subcellularLocation>
        <location evidence="1">Cytoplasm</location>
    </subcellularLocation>
</comment>
<dbReference type="EC" id="2.1.1.77" evidence="3"/>
<keyword evidence="4" id="KW-0963">Cytoplasm</keyword>
<accession>A0A1J5QEN7</accession>
<organism evidence="8">
    <name type="scientific">mine drainage metagenome</name>
    <dbReference type="NCBI Taxonomy" id="410659"/>
    <lineage>
        <taxon>unclassified sequences</taxon>
        <taxon>metagenomes</taxon>
        <taxon>ecological metagenomes</taxon>
    </lineage>
</organism>
<comment type="caution">
    <text evidence="8">The sequence shown here is derived from an EMBL/GenBank/DDBJ whole genome shotgun (WGS) entry which is preliminary data.</text>
</comment>
<evidence type="ECO:0000313" key="8">
    <source>
        <dbReference type="EMBL" id="OIQ81666.1"/>
    </source>
</evidence>
<evidence type="ECO:0000256" key="5">
    <source>
        <dbReference type="ARBA" id="ARBA00022603"/>
    </source>
</evidence>
<dbReference type="InterPro" id="IPR000682">
    <property type="entry name" value="PCMT"/>
</dbReference>
<evidence type="ECO:0000256" key="1">
    <source>
        <dbReference type="ARBA" id="ARBA00004496"/>
    </source>
</evidence>
<sequence length="278" mass="29786">MMATIEQCRRFFAEYVVRVAGSADARLIDAFAAVARERFVGPGPWELCVGQRYLRTPDADPRWLYQDVVVALDRDAGLNNGQPTLHARCIDAAQVERGQTVVHVGAGSGYYTALLAHLVGPDGKVVAFEIHEALARHAQANLAACAQVELRAASAVDAPLPCCNVIYVSAGITDPPPSWLDALRIGGRLVLPLTTETGHGVMLAVTRTAGERYAARALLHVGFVGCVGARNEATSRSLAAALQRDSIDRIRSLRRDSAPDASAWCRGDGWWLSCADAA</sequence>
<evidence type="ECO:0000256" key="2">
    <source>
        <dbReference type="ARBA" id="ARBA00005369"/>
    </source>
</evidence>
<dbReference type="GO" id="GO:0032259">
    <property type="term" value="P:methylation"/>
    <property type="evidence" value="ECO:0007669"/>
    <property type="project" value="UniProtKB-KW"/>
</dbReference>
<dbReference type="GO" id="GO:0005737">
    <property type="term" value="C:cytoplasm"/>
    <property type="evidence" value="ECO:0007669"/>
    <property type="project" value="UniProtKB-SubCell"/>
</dbReference>
<dbReference type="EMBL" id="MLJW01000896">
    <property type="protein sequence ID" value="OIQ81666.1"/>
    <property type="molecule type" value="Genomic_DNA"/>
</dbReference>
<dbReference type="AlphaFoldDB" id="A0A1J5QEN7"/>